<protein>
    <submittedName>
        <fullName evidence="11">Dehydration-responsive element-binding protein 2C</fullName>
    </submittedName>
</protein>
<dbReference type="GO" id="GO:0003700">
    <property type="term" value="F:DNA-binding transcription factor activity"/>
    <property type="evidence" value="ECO:0007669"/>
    <property type="project" value="InterPro"/>
</dbReference>
<comment type="similarity">
    <text evidence="8">Belongs to the AP2/ERF transcription factor family. ERF subfamily.</text>
</comment>
<keyword evidence="7" id="KW-0539">Nucleus</keyword>
<dbReference type="PANTHER" id="PTHR31241">
    <property type="entry name" value="DEHYDRATION-RESPONSIVE ELEMENT-BINDING PROTEIN 2C"/>
    <property type="match status" value="1"/>
</dbReference>
<dbReference type="OrthoDB" id="777519at2759"/>
<organism evidence="11 12">
    <name type="scientific">Morella rubra</name>
    <name type="common">Chinese bayberry</name>
    <dbReference type="NCBI Taxonomy" id="262757"/>
    <lineage>
        <taxon>Eukaryota</taxon>
        <taxon>Viridiplantae</taxon>
        <taxon>Streptophyta</taxon>
        <taxon>Embryophyta</taxon>
        <taxon>Tracheophyta</taxon>
        <taxon>Spermatophyta</taxon>
        <taxon>Magnoliopsida</taxon>
        <taxon>eudicotyledons</taxon>
        <taxon>Gunneridae</taxon>
        <taxon>Pentapetalae</taxon>
        <taxon>rosids</taxon>
        <taxon>fabids</taxon>
        <taxon>Fagales</taxon>
        <taxon>Myricaceae</taxon>
        <taxon>Morella</taxon>
    </lineage>
</organism>
<feature type="compositionally biased region" description="Basic residues" evidence="9">
    <location>
        <begin position="160"/>
        <end position="170"/>
    </location>
</feature>
<dbReference type="SMART" id="SM00380">
    <property type="entry name" value="AP2"/>
    <property type="match status" value="1"/>
</dbReference>
<keyword evidence="6" id="KW-0804">Transcription</keyword>
<evidence type="ECO:0000313" key="11">
    <source>
        <dbReference type="EMBL" id="KAB1199246.1"/>
    </source>
</evidence>
<evidence type="ECO:0000256" key="7">
    <source>
        <dbReference type="ARBA" id="ARBA00023242"/>
    </source>
</evidence>
<comment type="subcellular location">
    <subcellularLocation>
        <location evidence="1">Nucleus</location>
    </subcellularLocation>
</comment>
<dbReference type="AlphaFoldDB" id="A0A6A1UG56"/>
<proteinExistence type="inferred from homology"/>
<dbReference type="InterPro" id="IPR001471">
    <property type="entry name" value="AP2/ERF_dom"/>
</dbReference>
<keyword evidence="4" id="KW-0238">DNA-binding</keyword>
<dbReference type="PROSITE" id="PS51032">
    <property type="entry name" value="AP2_ERF"/>
    <property type="match status" value="1"/>
</dbReference>
<evidence type="ECO:0000256" key="5">
    <source>
        <dbReference type="ARBA" id="ARBA00023159"/>
    </source>
</evidence>
<reference evidence="11 12" key="1">
    <citation type="journal article" date="2019" name="Plant Biotechnol. J.">
        <title>The red bayberry genome and genetic basis of sex determination.</title>
        <authorList>
            <person name="Jia H.M."/>
            <person name="Jia H.J."/>
            <person name="Cai Q.L."/>
            <person name="Wang Y."/>
            <person name="Zhao H.B."/>
            <person name="Yang W.F."/>
            <person name="Wang G.Y."/>
            <person name="Li Y.H."/>
            <person name="Zhan D.L."/>
            <person name="Shen Y.T."/>
            <person name="Niu Q.F."/>
            <person name="Chang L."/>
            <person name="Qiu J."/>
            <person name="Zhao L."/>
            <person name="Xie H.B."/>
            <person name="Fu W.Y."/>
            <person name="Jin J."/>
            <person name="Li X.W."/>
            <person name="Jiao Y."/>
            <person name="Zhou C.C."/>
            <person name="Tu T."/>
            <person name="Chai C.Y."/>
            <person name="Gao J.L."/>
            <person name="Fan L.J."/>
            <person name="van de Weg E."/>
            <person name="Wang J.Y."/>
            <person name="Gao Z.S."/>
        </authorList>
    </citation>
    <scope>NUCLEOTIDE SEQUENCE [LARGE SCALE GENOMIC DNA]</scope>
    <source>
        <tissue evidence="11">Leaves</tissue>
    </source>
</reference>
<evidence type="ECO:0000256" key="8">
    <source>
        <dbReference type="ARBA" id="ARBA00024343"/>
    </source>
</evidence>
<comment type="caution">
    <text evidence="11">The sequence shown here is derived from an EMBL/GenBank/DDBJ whole genome shotgun (WGS) entry which is preliminary data.</text>
</comment>
<dbReference type="Proteomes" id="UP000516437">
    <property type="component" value="Unassembled WGS sequence"/>
</dbReference>
<sequence length="327" mass="37577">MCWKETIEEGLRELHASVKRGNIKAKYLIALTYHHQGRDARRTVIIVMIEQRRQLTIDQMEAIRFTIGDWAVARWEKTEIHRYRLKEQMQCPKDDTCSIPEEGDLREKLMKRESTFEIRRSEMAEGEKRSRKIDECRAKVEAIRADWRKLNEGGQVTHKAPAKGPKKGSMKGKGGPDNKDCCYRGVRQRKGGKWVAEIRQPRKVTKSPPGEGGRLWLGTFNTAVDAALDYDGAAKDMYGPVAHLNFPERTSKTSPTDHFQAFASYDEVTDVQNSHQLPSIEQFLMSDSHELMAGYNVLDSNKYYDELEACLFIDEVTHDVQNSVIKR</sequence>
<evidence type="ECO:0000256" key="3">
    <source>
        <dbReference type="ARBA" id="ARBA00023016"/>
    </source>
</evidence>
<gene>
    <name evidence="11" type="ORF">CJ030_MR0G025670</name>
</gene>
<dbReference type="Pfam" id="PF00847">
    <property type="entry name" value="AP2"/>
    <property type="match status" value="1"/>
</dbReference>
<dbReference type="CDD" id="cd00018">
    <property type="entry name" value="AP2"/>
    <property type="match status" value="1"/>
</dbReference>
<dbReference type="GO" id="GO:0045893">
    <property type="term" value="P:positive regulation of DNA-templated transcription"/>
    <property type="evidence" value="ECO:0007669"/>
    <property type="project" value="TreeGrafter"/>
</dbReference>
<dbReference type="PRINTS" id="PR00367">
    <property type="entry name" value="ETHRSPELEMNT"/>
</dbReference>
<feature type="region of interest" description="Disordered" evidence="9">
    <location>
        <begin position="153"/>
        <end position="182"/>
    </location>
</feature>
<dbReference type="GO" id="GO:0005634">
    <property type="term" value="C:nucleus"/>
    <property type="evidence" value="ECO:0007669"/>
    <property type="project" value="UniProtKB-SubCell"/>
</dbReference>
<keyword evidence="2" id="KW-0805">Transcription regulation</keyword>
<evidence type="ECO:0000259" key="10">
    <source>
        <dbReference type="PROSITE" id="PS51032"/>
    </source>
</evidence>
<dbReference type="InterPro" id="IPR016177">
    <property type="entry name" value="DNA-bd_dom_sf"/>
</dbReference>
<dbReference type="GO" id="GO:0006950">
    <property type="term" value="P:response to stress"/>
    <property type="evidence" value="ECO:0007669"/>
    <property type="project" value="TreeGrafter"/>
</dbReference>
<keyword evidence="12" id="KW-1185">Reference proteome</keyword>
<dbReference type="EMBL" id="RXIC02000487">
    <property type="protein sequence ID" value="KAB1199246.1"/>
    <property type="molecule type" value="Genomic_DNA"/>
</dbReference>
<name>A0A6A1UG56_9ROSI</name>
<dbReference type="SUPFAM" id="SSF54171">
    <property type="entry name" value="DNA-binding domain"/>
    <property type="match status" value="1"/>
</dbReference>
<evidence type="ECO:0000313" key="12">
    <source>
        <dbReference type="Proteomes" id="UP000516437"/>
    </source>
</evidence>
<dbReference type="InterPro" id="IPR036955">
    <property type="entry name" value="AP2/ERF_dom_sf"/>
</dbReference>
<dbReference type="FunFam" id="3.30.730.10:FF:000001">
    <property type="entry name" value="Ethylene-responsive transcription factor 2"/>
    <property type="match status" value="1"/>
</dbReference>
<feature type="domain" description="AP2/ERF" evidence="10">
    <location>
        <begin position="182"/>
        <end position="247"/>
    </location>
</feature>
<keyword evidence="5" id="KW-0010">Activator</keyword>
<dbReference type="PANTHER" id="PTHR31241:SF62">
    <property type="entry name" value="DEHYDRATION-RESPONSIVE ELEMENT-BINDING PROTEIN 2D"/>
    <property type="match status" value="1"/>
</dbReference>
<evidence type="ECO:0000256" key="9">
    <source>
        <dbReference type="SAM" id="MobiDB-lite"/>
    </source>
</evidence>
<evidence type="ECO:0000256" key="4">
    <source>
        <dbReference type="ARBA" id="ARBA00023125"/>
    </source>
</evidence>
<dbReference type="Gene3D" id="3.30.730.10">
    <property type="entry name" value="AP2/ERF domain"/>
    <property type="match status" value="1"/>
</dbReference>
<keyword evidence="3" id="KW-0346">Stress response</keyword>
<evidence type="ECO:0000256" key="6">
    <source>
        <dbReference type="ARBA" id="ARBA00023163"/>
    </source>
</evidence>
<accession>A0A6A1UG56</accession>
<dbReference type="GO" id="GO:0000976">
    <property type="term" value="F:transcription cis-regulatory region binding"/>
    <property type="evidence" value="ECO:0007669"/>
    <property type="project" value="TreeGrafter"/>
</dbReference>
<evidence type="ECO:0000256" key="2">
    <source>
        <dbReference type="ARBA" id="ARBA00023015"/>
    </source>
</evidence>
<evidence type="ECO:0000256" key="1">
    <source>
        <dbReference type="ARBA" id="ARBA00004123"/>
    </source>
</evidence>